<dbReference type="PROSITE" id="PS00107">
    <property type="entry name" value="PROTEIN_KINASE_ATP"/>
    <property type="match status" value="1"/>
</dbReference>
<dbReference type="PANTHER" id="PTHR22984">
    <property type="entry name" value="SERINE/THREONINE-PROTEIN KINASE PIM"/>
    <property type="match status" value="1"/>
</dbReference>
<evidence type="ECO:0000256" key="7">
    <source>
        <dbReference type="ARBA" id="ARBA00022840"/>
    </source>
</evidence>
<feature type="region of interest" description="Disordered" evidence="11">
    <location>
        <begin position="288"/>
        <end position="307"/>
    </location>
</feature>
<dbReference type="Proteomes" id="UP001648503">
    <property type="component" value="Unassembled WGS sequence"/>
</dbReference>
<evidence type="ECO:0000256" key="1">
    <source>
        <dbReference type="ARBA" id="ARBA00004340"/>
    </source>
</evidence>
<evidence type="ECO:0000256" key="6">
    <source>
        <dbReference type="ARBA" id="ARBA00022777"/>
    </source>
</evidence>
<evidence type="ECO:0000259" key="13">
    <source>
        <dbReference type="PROSITE" id="PS50011"/>
    </source>
</evidence>
<evidence type="ECO:0000256" key="10">
    <source>
        <dbReference type="PROSITE-ProRule" id="PRU10141"/>
    </source>
</evidence>
<keyword evidence="3" id="KW-0723">Serine/threonine-protein kinase</keyword>
<evidence type="ECO:0000256" key="5">
    <source>
        <dbReference type="ARBA" id="ARBA00022741"/>
    </source>
</evidence>
<evidence type="ECO:0000256" key="8">
    <source>
        <dbReference type="ARBA" id="ARBA00047899"/>
    </source>
</evidence>
<dbReference type="Gene3D" id="3.30.200.20">
    <property type="entry name" value="Phosphorylase Kinase, domain 1"/>
    <property type="match status" value="1"/>
</dbReference>
<dbReference type="EC" id="2.7.11.1" evidence="2"/>
<evidence type="ECO:0000256" key="3">
    <source>
        <dbReference type="ARBA" id="ARBA00022527"/>
    </source>
</evidence>
<organism evidence="14 15">
    <name type="scientific">Batrachochytrium salamandrivorans</name>
    <dbReference type="NCBI Taxonomy" id="1357716"/>
    <lineage>
        <taxon>Eukaryota</taxon>
        <taxon>Fungi</taxon>
        <taxon>Fungi incertae sedis</taxon>
        <taxon>Chytridiomycota</taxon>
        <taxon>Chytridiomycota incertae sedis</taxon>
        <taxon>Chytridiomycetes</taxon>
        <taxon>Rhizophydiales</taxon>
        <taxon>Rhizophydiales incertae sedis</taxon>
        <taxon>Batrachochytrium</taxon>
    </lineage>
</organism>
<feature type="region of interest" description="Disordered" evidence="11">
    <location>
        <begin position="36"/>
        <end position="58"/>
    </location>
</feature>
<evidence type="ECO:0000256" key="2">
    <source>
        <dbReference type="ARBA" id="ARBA00012513"/>
    </source>
</evidence>
<evidence type="ECO:0000256" key="9">
    <source>
        <dbReference type="ARBA" id="ARBA00048679"/>
    </source>
</evidence>
<dbReference type="Pfam" id="PF00069">
    <property type="entry name" value="Pkinase"/>
    <property type="match status" value="1"/>
</dbReference>
<feature type="binding site" evidence="10">
    <location>
        <position position="127"/>
    </location>
    <ligand>
        <name>ATP</name>
        <dbReference type="ChEBI" id="CHEBI:30616"/>
    </ligand>
</feature>
<dbReference type="SUPFAM" id="SSF56112">
    <property type="entry name" value="Protein kinase-like (PK-like)"/>
    <property type="match status" value="1"/>
</dbReference>
<comment type="catalytic activity">
    <reaction evidence="9">
        <text>L-seryl-[protein] + ATP = O-phospho-L-seryl-[protein] + ADP + H(+)</text>
        <dbReference type="Rhea" id="RHEA:17989"/>
        <dbReference type="Rhea" id="RHEA-COMP:9863"/>
        <dbReference type="Rhea" id="RHEA-COMP:11604"/>
        <dbReference type="ChEBI" id="CHEBI:15378"/>
        <dbReference type="ChEBI" id="CHEBI:29999"/>
        <dbReference type="ChEBI" id="CHEBI:30616"/>
        <dbReference type="ChEBI" id="CHEBI:83421"/>
        <dbReference type="ChEBI" id="CHEBI:456216"/>
        <dbReference type="EC" id="2.7.11.1"/>
    </reaction>
</comment>
<evidence type="ECO:0000256" key="12">
    <source>
        <dbReference type="SAM" id="SignalP"/>
    </source>
</evidence>
<protein>
    <recommendedName>
        <fullName evidence="2">non-specific serine/threonine protein kinase</fullName>
        <ecNumber evidence="2">2.7.11.1</ecNumber>
    </recommendedName>
</protein>
<gene>
    <name evidence="14" type="ORF">BASA50_006329</name>
</gene>
<accession>A0ABQ8FAE4</accession>
<dbReference type="InterPro" id="IPR011009">
    <property type="entry name" value="Kinase-like_dom_sf"/>
</dbReference>
<keyword evidence="15" id="KW-1185">Reference proteome</keyword>
<keyword evidence="12" id="KW-0732">Signal</keyword>
<comment type="subcellular location">
    <subcellularLocation>
        <location evidence="1">Host cell</location>
    </subcellularLocation>
</comment>
<feature type="signal peptide" evidence="12">
    <location>
        <begin position="1"/>
        <end position="21"/>
    </location>
</feature>
<dbReference type="Gene3D" id="1.10.510.10">
    <property type="entry name" value="Transferase(Phosphotransferase) domain 1"/>
    <property type="match status" value="1"/>
</dbReference>
<keyword evidence="4" id="KW-0808">Transferase</keyword>
<keyword evidence="7 10" id="KW-0067">ATP-binding</keyword>
<comment type="caution">
    <text evidence="14">The sequence shown here is derived from an EMBL/GenBank/DDBJ whole genome shotgun (WGS) entry which is preliminary data.</text>
</comment>
<dbReference type="SMART" id="SM00220">
    <property type="entry name" value="S_TKc"/>
    <property type="match status" value="1"/>
</dbReference>
<dbReference type="PANTHER" id="PTHR22984:SF25">
    <property type="entry name" value="PROTEIN KINASE DOMAIN-CONTAINING PROTEIN"/>
    <property type="match status" value="1"/>
</dbReference>
<feature type="chain" id="PRO_5047483739" description="non-specific serine/threonine protein kinase" evidence="12">
    <location>
        <begin position="22"/>
        <end position="392"/>
    </location>
</feature>
<dbReference type="InterPro" id="IPR017441">
    <property type="entry name" value="Protein_kinase_ATP_BS"/>
</dbReference>
<dbReference type="InterPro" id="IPR000719">
    <property type="entry name" value="Prot_kinase_dom"/>
</dbReference>
<feature type="domain" description="Protein kinase" evidence="13">
    <location>
        <begin position="94"/>
        <end position="389"/>
    </location>
</feature>
<proteinExistence type="predicted"/>
<evidence type="ECO:0000256" key="11">
    <source>
        <dbReference type="SAM" id="MobiDB-lite"/>
    </source>
</evidence>
<reference evidence="14 15" key="1">
    <citation type="submission" date="2021-02" db="EMBL/GenBank/DDBJ databases">
        <title>Variation within the Batrachochytrium salamandrivorans European outbreak.</title>
        <authorList>
            <person name="Kelly M."/>
            <person name="Pasmans F."/>
            <person name="Shea T.P."/>
            <person name="Munoz J.F."/>
            <person name="Carranza S."/>
            <person name="Cuomo C.A."/>
            <person name="Martel A."/>
        </authorList>
    </citation>
    <scope>NUCLEOTIDE SEQUENCE [LARGE SCALE GENOMIC DNA]</scope>
    <source>
        <strain evidence="14 15">AMFP18/2</strain>
    </source>
</reference>
<dbReference type="EMBL" id="JAFCIX010000328">
    <property type="protein sequence ID" value="KAH6594855.1"/>
    <property type="molecule type" value="Genomic_DNA"/>
</dbReference>
<comment type="catalytic activity">
    <reaction evidence="8">
        <text>L-threonyl-[protein] + ATP = O-phospho-L-threonyl-[protein] + ADP + H(+)</text>
        <dbReference type="Rhea" id="RHEA:46608"/>
        <dbReference type="Rhea" id="RHEA-COMP:11060"/>
        <dbReference type="Rhea" id="RHEA-COMP:11605"/>
        <dbReference type="ChEBI" id="CHEBI:15378"/>
        <dbReference type="ChEBI" id="CHEBI:30013"/>
        <dbReference type="ChEBI" id="CHEBI:30616"/>
        <dbReference type="ChEBI" id="CHEBI:61977"/>
        <dbReference type="ChEBI" id="CHEBI:456216"/>
        <dbReference type="EC" id="2.7.11.1"/>
    </reaction>
</comment>
<name>A0ABQ8FAE4_9FUNG</name>
<keyword evidence="6" id="KW-0418">Kinase</keyword>
<evidence type="ECO:0000313" key="14">
    <source>
        <dbReference type="EMBL" id="KAH6594855.1"/>
    </source>
</evidence>
<dbReference type="PROSITE" id="PS50011">
    <property type="entry name" value="PROTEIN_KINASE_DOM"/>
    <property type="match status" value="1"/>
</dbReference>
<keyword evidence="5 10" id="KW-0547">Nucleotide-binding</keyword>
<dbReference type="InterPro" id="IPR051138">
    <property type="entry name" value="PIM_Ser/Thr_kinase"/>
</dbReference>
<evidence type="ECO:0000313" key="15">
    <source>
        <dbReference type="Proteomes" id="UP001648503"/>
    </source>
</evidence>
<evidence type="ECO:0000256" key="4">
    <source>
        <dbReference type="ARBA" id="ARBA00022679"/>
    </source>
</evidence>
<sequence>MTSLYRPLILLLSVATIQVQAIKWDVEGIKGGYHQQQPELQRPTLHADPPSVNPRLPRPTCMKRSELGSRLQIQEKKEYTLFFEKEDMYFKSEYHPVKTLGQGSFGMVHLAIKKSNGLKVVYKIIKKGYLPFYTLESSPPPECHSTEISTLYGKYAGAGCMSPRPQSLLLPPEIKIQEYLSQPGYGSLYVPRVIDYIITTRVYVLIMEYLGEDWMDLDEYMTKHGKVSMDKARLIIKEVVTALLSLKKLGILHGDVLGRNILYNGKTGGVKLIDFGITEPLEGWNQDNSAQARYSGPASGSSGGRPKVRPTEIRYIKNVGYLLYLLLTSGDPFKNLNIPQEEFAKELRNRLDNPESQPAADAVDLISVLFGYGSSQMVSIEDMLDHPFFTSQ</sequence>